<proteinExistence type="predicted"/>
<evidence type="ECO:0000313" key="2">
    <source>
        <dbReference type="EMBL" id="KAG0574979.1"/>
    </source>
</evidence>
<gene>
    <name evidence="2" type="ORF">KC19_VG307700</name>
</gene>
<dbReference type="AlphaFoldDB" id="A0A8T0HW88"/>
<evidence type="ECO:0000313" key="3">
    <source>
        <dbReference type="Proteomes" id="UP000822688"/>
    </source>
</evidence>
<organism evidence="2 3">
    <name type="scientific">Ceratodon purpureus</name>
    <name type="common">Fire moss</name>
    <name type="synonym">Dicranum purpureum</name>
    <dbReference type="NCBI Taxonomy" id="3225"/>
    <lineage>
        <taxon>Eukaryota</taxon>
        <taxon>Viridiplantae</taxon>
        <taxon>Streptophyta</taxon>
        <taxon>Embryophyta</taxon>
        <taxon>Bryophyta</taxon>
        <taxon>Bryophytina</taxon>
        <taxon>Bryopsida</taxon>
        <taxon>Dicranidae</taxon>
        <taxon>Pseudoditrichales</taxon>
        <taxon>Ditrichaceae</taxon>
        <taxon>Ceratodon</taxon>
    </lineage>
</organism>
<dbReference type="Proteomes" id="UP000822688">
    <property type="component" value="Chromosome V"/>
</dbReference>
<keyword evidence="1" id="KW-0732">Signal</keyword>
<comment type="caution">
    <text evidence="2">The sequence shown here is derived from an EMBL/GenBank/DDBJ whole genome shotgun (WGS) entry which is preliminary data.</text>
</comment>
<feature type="signal peptide" evidence="1">
    <location>
        <begin position="1"/>
        <end position="16"/>
    </location>
</feature>
<evidence type="ECO:0000256" key="1">
    <source>
        <dbReference type="SAM" id="SignalP"/>
    </source>
</evidence>
<feature type="chain" id="PRO_5035796237" description="Secreted protein" evidence="1">
    <location>
        <begin position="17"/>
        <end position="67"/>
    </location>
</feature>
<name>A0A8T0HW88_CERPU</name>
<reference evidence="2" key="1">
    <citation type="submission" date="2020-06" db="EMBL/GenBank/DDBJ databases">
        <title>WGS assembly of Ceratodon purpureus strain R40.</title>
        <authorList>
            <person name="Carey S.B."/>
            <person name="Jenkins J."/>
            <person name="Shu S."/>
            <person name="Lovell J.T."/>
            <person name="Sreedasyam A."/>
            <person name="Maumus F."/>
            <person name="Tiley G.P."/>
            <person name="Fernandez-Pozo N."/>
            <person name="Barry K."/>
            <person name="Chen C."/>
            <person name="Wang M."/>
            <person name="Lipzen A."/>
            <person name="Daum C."/>
            <person name="Saski C.A."/>
            <person name="Payton A.C."/>
            <person name="Mcbreen J.C."/>
            <person name="Conrad R.E."/>
            <person name="Kollar L.M."/>
            <person name="Olsson S."/>
            <person name="Huttunen S."/>
            <person name="Landis J.B."/>
            <person name="Wickett N.J."/>
            <person name="Johnson M.G."/>
            <person name="Rensing S.A."/>
            <person name="Grimwood J."/>
            <person name="Schmutz J."/>
            <person name="Mcdaniel S.F."/>
        </authorList>
    </citation>
    <scope>NUCLEOTIDE SEQUENCE</scope>
    <source>
        <strain evidence="2">R40</strain>
    </source>
</reference>
<sequence length="67" mass="7240">MLQVSSCLLVFVSMLAQVINVLPMVSRCLMWSCGASQDVGLNVFTAAMCESIVIAQELTGSVHLVFF</sequence>
<keyword evidence="3" id="KW-1185">Reference proteome</keyword>
<dbReference type="EMBL" id="CM026426">
    <property type="protein sequence ID" value="KAG0574979.1"/>
    <property type="molecule type" value="Genomic_DNA"/>
</dbReference>
<protein>
    <recommendedName>
        <fullName evidence="4">Secreted protein</fullName>
    </recommendedName>
</protein>
<accession>A0A8T0HW88</accession>
<evidence type="ECO:0008006" key="4">
    <source>
        <dbReference type="Google" id="ProtNLM"/>
    </source>
</evidence>